<name>A0ABS5CXM6_9MOLU</name>
<dbReference type="Gene3D" id="3.30.70.1490">
    <property type="entry name" value="Cysteine protease Prp"/>
    <property type="match status" value="1"/>
</dbReference>
<keyword evidence="7" id="KW-0175">Coiled coil</keyword>
<dbReference type="Proteomes" id="UP001195571">
    <property type="component" value="Unassembled WGS sequence"/>
</dbReference>
<dbReference type="SUPFAM" id="SSF118010">
    <property type="entry name" value="TM1457-like"/>
    <property type="match status" value="1"/>
</dbReference>
<dbReference type="GO" id="GO:0008233">
    <property type="term" value="F:peptidase activity"/>
    <property type="evidence" value="ECO:0007669"/>
    <property type="project" value="UniProtKB-KW"/>
</dbReference>
<dbReference type="PANTHER" id="PTHR39178:SF1">
    <property type="entry name" value="RIBOSOMAL-PROCESSING CYSTEINE PROTEASE PRP"/>
    <property type="match status" value="1"/>
</dbReference>
<organism evidence="8 9">
    <name type="scientific">Candidatus Phytoplasma meliae</name>
    <dbReference type="NCBI Taxonomy" id="1848402"/>
    <lineage>
        <taxon>Bacteria</taxon>
        <taxon>Bacillati</taxon>
        <taxon>Mycoplasmatota</taxon>
        <taxon>Mollicutes</taxon>
        <taxon>Acholeplasmatales</taxon>
        <taxon>Acholeplasmataceae</taxon>
        <taxon>Candidatus Phytoplasma</taxon>
        <taxon>16SrXIII (Mexican periwinkle virescence group)</taxon>
    </lineage>
</organism>
<evidence type="ECO:0000256" key="5">
    <source>
        <dbReference type="ARBA" id="ARBA00044503"/>
    </source>
</evidence>
<dbReference type="CDD" id="cd16332">
    <property type="entry name" value="Prp-like"/>
    <property type="match status" value="1"/>
</dbReference>
<dbReference type="InterPro" id="IPR036764">
    <property type="entry name" value="Peptidase_Prp_sf"/>
</dbReference>
<comment type="similarity">
    <text evidence="5">Belongs to the Prp family.</text>
</comment>
<reference evidence="8" key="1">
    <citation type="submission" date="2021-04" db="EMBL/GenBank/DDBJ databases">
        <title>Genomic features of Candidatus Phytoplasma meliae isolate ChTYXIII (1SrXIII-G).</title>
        <authorList>
            <person name="Fernandez F.D."/>
            <person name="Conci L.R."/>
        </authorList>
    </citation>
    <scope>NUCLEOTIDE SEQUENCE [LARGE SCALE GENOMIC DNA]</scope>
    <source>
        <strain evidence="8">ChTYXIII-Mo</strain>
    </source>
</reference>
<dbReference type="GO" id="GO:0006508">
    <property type="term" value="P:proteolysis"/>
    <property type="evidence" value="ECO:0007669"/>
    <property type="project" value="UniProtKB-KW"/>
</dbReference>
<accession>A0ABS5CXM6</accession>
<keyword evidence="9" id="KW-1185">Reference proteome</keyword>
<keyword evidence="1" id="KW-0690">Ribosome biogenesis</keyword>
<comment type="caution">
    <text evidence="8">The sequence shown here is derived from an EMBL/GenBank/DDBJ whole genome shotgun (WGS) entry which is preliminary data.</text>
</comment>
<evidence type="ECO:0000256" key="7">
    <source>
        <dbReference type="SAM" id="Coils"/>
    </source>
</evidence>
<evidence type="ECO:0000313" key="8">
    <source>
        <dbReference type="EMBL" id="MBP5835743.1"/>
    </source>
</evidence>
<keyword evidence="3" id="KW-0378">Hydrolase</keyword>
<protein>
    <recommendedName>
        <fullName evidence="6">Ribosomal processing cysteine protease Prp</fullName>
    </recommendedName>
</protein>
<dbReference type="PANTHER" id="PTHR39178">
    <property type="entry name" value="HYPOTHETICAL RIBOSOME-ASSOCIATED PROTEIN"/>
    <property type="match status" value="1"/>
</dbReference>
<dbReference type="InterPro" id="IPR007422">
    <property type="entry name" value="Peptidase_Prp"/>
</dbReference>
<keyword evidence="4" id="KW-0788">Thiol protease</keyword>
<evidence type="ECO:0000256" key="2">
    <source>
        <dbReference type="ARBA" id="ARBA00022670"/>
    </source>
</evidence>
<feature type="coiled-coil region" evidence="7">
    <location>
        <begin position="75"/>
        <end position="102"/>
    </location>
</feature>
<evidence type="ECO:0000256" key="1">
    <source>
        <dbReference type="ARBA" id="ARBA00022517"/>
    </source>
</evidence>
<dbReference type="NCBIfam" id="NF011132">
    <property type="entry name" value="PRK14553.3-1"/>
    <property type="match status" value="1"/>
</dbReference>
<dbReference type="EMBL" id="JACAOD020000001">
    <property type="protein sequence ID" value="MBP5835743.1"/>
    <property type="molecule type" value="Genomic_DNA"/>
</dbReference>
<evidence type="ECO:0000313" key="9">
    <source>
        <dbReference type="Proteomes" id="UP001195571"/>
    </source>
</evidence>
<gene>
    <name evidence="8" type="ORF">CHTY_000655</name>
</gene>
<evidence type="ECO:0000256" key="4">
    <source>
        <dbReference type="ARBA" id="ARBA00022807"/>
    </source>
</evidence>
<proteinExistence type="inferred from homology"/>
<dbReference type="RefSeq" id="WP_203552003.1">
    <property type="nucleotide sequence ID" value="NZ_JACAOD020000001.1"/>
</dbReference>
<keyword evidence="2 8" id="KW-0645">Protease</keyword>
<dbReference type="Pfam" id="PF04327">
    <property type="entry name" value="Peptidase_Prp"/>
    <property type="match status" value="1"/>
</dbReference>
<evidence type="ECO:0000256" key="3">
    <source>
        <dbReference type="ARBA" id="ARBA00022801"/>
    </source>
</evidence>
<evidence type="ECO:0000256" key="6">
    <source>
        <dbReference type="ARBA" id="ARBA00044538"/>
    </source>
</evidence>
<sequence length="115" mass="13349">MIHYSFRKKDNHQIIAVEILGHANYAPKGLDIVCASVSTAIIVTLNSLEILGYQKDISYVLQENFFHLDVLSFHNKNLLLLLDNLEYTLDNLNTQYQKHFQKYLNSSISHKKKEI</sequence>